<sequence>MLCRFKELMDGNKKGSELLH</sequence>
<dbReference type="EMBL" id="GBXM01083767">
    <property type="protein sequence ID" value="JAH24810.1"/>
    <property type="molecule type" value="Transcribed_RNA"/>
</dbReference>
<evidence type="ECO:0000313" key="1">
    <source>
        <dbReference type="EMBL" id="JAH24810.1"/>
    </source>
</evidence>
<reference evidence="1" key="2">
    <citation type="journal article" date="2015" name="Fish Shellfish Immunol.">
        <title>Early steps in the European eel (Anguilla anguilla)-Vibrio vulnificus interaction in the gills: Role of the RtxA13 toxin.</title>
        <authorList>
            <person name="Callol A."/>
            <person name="Pajuelo D."/>
            <person name="Ebbesson L."/>
            <person name="Teles M."/>
            <person name="MacKenzie S."/>
            <person name="Amaro C."/>
        </authorList>
    </citation>
    <scope>NUCLEOTIDE SEQUENCE</scope>
</reference>
<accession>A0A0E9R8M7</accession>
<reference evidence="1" key="1">
    <citation type="submission" date="2014-11" db="EMBL/GenBank/DDBJ databases">
        <authorList>
            <person name="Amaro Gonzalez C."/>
        </authorList>
    </citation>
    <scope>NUCLEOTIDE SEQUENCE</scope>
</reference>
<organism evidence="1">
    <name type="scientific">Anguilla anguilla</name>
    <name type="common">European freshwater eel</name>
    <name type="synonym">Muraena anguilla</name>
    <dbReference type="NCBI Taxonomy" id="7936"/>
    <lineage>
        <taxon>Eukaryota</taxon>
        <taxon>Metazoa</taxon>
        <taxon>Chordata</taxon>
        <taxon>Craniata</taxon>
        <taxon>Vertebrata</taxon>
        <taxon>Euteleostomi</taxon>
        <taxon>Actinopterygii</taxon>
        <taxon>Neopterygii</taxon>
        <taxon>Teleostei</taxon>
        <taxon>Anguilliformes</taxon>
        <taxon>Anguillidae</taxon>
        <taxon>Anguilla</taxon>
    </lineage>
</organism>
<protein>
    <submittedName>
        <fullName evidence="1">Uncharacterized protein</fullName>
    </submittedName>
</protein>
<dbReference type="AlphaFoldDB" id="A0A0E9R8M7"/>
<name>A0A0E9R8M7_ANGAN</name>
<proteinExistence type="predicted"/>